<dbReference type="InterPro" id="IPR051713">
    <property type="entry name" value="T-cell_Activation_Regulation"/>
</dbReference>
<feature type="chain" id="PRO_5034547216" description="Ig-like domain-containing protein" evidence="13">
    <location>
        <begin position="24"/>
        <end position="321"/>
    </location>
</feature>
<dbReference type="InterPro" id="IPR013783">
    <property type="entry name" value="Ig-like_fold"/>
</dbReference>
<feature type="domain" description="Ig-like" evidence="14">
    <location>
        <begin position="142"/>
        <end position="236"/>
    </location>
</feature>
<name>A0A8C5LT10_9ANUR</name>
<protein>
    <recommendedName>
        <fullName evidence="14">Ig-like domain-containing protein</fullName>
    </recommendedName>
</protein>
<evidence type="ECO:0000256" key="2">
    <source>
        <dbReference type="ARBA" id="ARBA00022475"/>
    </source>
</evidence>
<sequence>MEKKMSLIQLLVALTLAAASVLGFTMTTTKGTVYLSETAELMCDFPKPENLEKLSNLAYYWQNDADEVLYELENGKLKTEHIDQKYKNRTMTIQSNLNLLLHNVTPQDRQTYRCFVFNATSWRVKIHECVHKLDVIVNYTSPEIRVISKWSEKFGNTFKLECLSRQYYPDPEGIMWTIHNSSGTFNVEGNSVVRNDTRTQTFSVSSALTIYVDVNTTMRCMIKANQTLKSEPLQIVINAEPLPGDAGYELYIWIALGIVGLLFIFGIIFLSWKLITTQRSPQGSNQQNGHVNDIQLVVNPRSNSDTPAERNSLLNGVEPHA</sequence>
<evidence type="ECO:0000313" key="16">
    <source>
        <dbReference type="Proteomes" id="UP000694569"/>
    </source>
</evidence>
<dbReference type="InterPro" id="IPR007110">
    <property type="entry name" value="Ig-like_dom"/>
</dbReference>
<evidence type="ECO:0000256" key="1">
    <source>
        <dbReference type="ARBA" id="ARBA00004251"/>
    </source>
</evidence>
<dbReference type="Pfam" id="PF07686">
    <property type="entry name" value="V-set"/>
    <property type="match status" value="1"/>
</dbReference>
<evidence type="ECO:0000256" key="9">
    <source>
        <dbReference type="ARBA" id="ARBA00023180"/>
    </source>
</evidence>
<dbReference type="GO" id="GO:0042130">
    <property type="term" value="P:negative regulation of T cell proliferation"/>
    <property type="evidence" value="ECO:0007669"/>
    <property type="project" value="TreeGrafter"/>
</dbReference>
<keyword evidence="9" id="KW-0325">Glycoprotein</keyword>
<evidence type="ECO:0000256" key="13">
    <source>
        <dbReference type="SAM" id="SignalP"/>
    </source>
</evidence>
<organism evidence="15 16">
    <name type="scientific">Leptobrachium leishanense</name>
    <name type="common">Leishan spiny toad</name>
    <dbReference type="NCBI Taxonomy" id="445787"/>
    <lineage>
        <taxon>Eukaryota</taxon>
        <taxon>Metazoa</taxon>
        <taxon>Chordata</taxon>
        <taxon>Craniata</taxon>
        <taxon>Vertebrata</taxon>
        <taxon>Euteleostomi</taxon>
        <taxon>Amphibia</taxon>
        <taxon>Batrachia</taxon>
        <taxon>Anura</taxon>
        <taxon>Pelobatoidea</taxon>
        <taxon>Megophryidae</taxon>
        <taxon>Leptobrachium</taxon>
    </lineage>
</organism>
<feature type="transmembrane region" description="Helical" evidence="12">
    <location>
        <begin position="250"/>
        <end position="272"/>
    </location>
</feature>
<evidence type="ECO:0000256" key="12">
    <source>
        <dbReference type="SAM" id="Phobius"/>
    </source>
</evidence>
<accession>A0A8C5LT10</accession>
<dbReference type="GO" id="GO:0006955">
    <property type="term" value="P:immune response"/>
    <property type="evidence" value="ECO:0007669"/>
    <property type="project" value="TreeGrafter"/>
</dbReference>
<evidence type="ECO:0000256" key="10">
    <source>
        <dbReference type="ARBA" id="ARBA00023319"/>
    </source>
</evidence>
<dbReference type="GO" id="GO:0031295">
    <property type="term" value="P:T cell costimulation"/>
    <property type="evidence" value="ECO:0007669"/>
    <property type="project" value="TreeGrafter"/>
</dbReference>
<dbReference type="InterPro" id="IPR036179">
    <property type="entry name" value="Ig-like_dom_sf"/>
</dbReference>
<feature type="domain" description="Ig-like" evidence="14">
    <location>
        <begin position="36"/>
        <end position="125"/>
    </location>
</feature>
<dbReference type="PROSITE" id="PS50835">
    <property type="entry name" value="IG_LIKE"/>
    <property type="match status" value="2"/>
</dbReference>
<comment type="subcellular location">
    <subcellularLocation>
        <location evidence="1">Cell membrane</location>
        <topology evidence="1">Single-pass type I membrane protein</topology>
    </subcellularLocation>
</comment>
<keyword evidence="8" id="KW-0675">Receptor</keyword>
<reference evidence="15" key="1">
    <citation type="submission" date="2025-08" db="UniProtKB">
        <authorList>
            <consortium name="Ensembl"/>
        </authorList>
    </citation>
    <scope>IDENTIFICATION</scope>
</reference>
<dbReference type="GO" id="GO:0009897">
    <property type="term" value="C:external side of plasma membrane"/>
    <property type="evidence" value="ECO:0007669"/>
    <property type="project" value="TreeGrafter"/>
</dbReference>
<evidence type="ECO:0000256" key="6">
    <source>
        <dbReference type="ARBA" id="ARBA00023136"/>
    </source>
</evidence>
<dbReference type="Gene3D" id="2.60.40.10">
    <property type="entry name" value="Immunoglobulins"/>
    <property type="match status" value="2"/>
</dbReference>
<evidence type="ECO:0000256" key="8">
    <source>
        <dbReference type="ARBA" id="ARBA00023170"/>
    </source>
</evidence>
<evidence type="ECO:0000256" key="3">
    <source>
        <dbReference type="ARBA" id="ARBA00022692"/>
    </source>
</evidence>
<dbReference type="Ensembl" id="ENSLLET00000001956.1">
    <property type="protein sequence ID" value="ENSLLEP00000001873.1"/>
    <property type="gene ID" value="ENSLLEG00000001211.1"/>
</dbReference>
<reference evidence="15" key="2">
    <citation type="submission" date="2025-09" db="UniProtKB">
        <authorList>
            <consortium name="Ensembl"/>
        </authorList>
    </citation>
    <scope>IDENTIFICATION</scope>
</reference>
<dbReference type="PANTHER" id="PTHR25466">
    <property type="entry name" value="T-LYMPHOCYTE ACTIVATION ANTIGEN"/>
    <property type="match status" value="1"/>
</dbReference>
<dbReference type="GO" id="GO:0042102">
    <property type="term" value="P:positive regulation of T cell proliferation"/>
    <property type="evidence" value="ECO:0007669"/>
    <property type="project" value="TreeGrafter"/>
</dbReference>
<dbReference type="OrthoDB" id="5857426at2759"/>
<keyword evidence="4 13" id="KW-0732">Signal</keyword>
<evidence type="ECO:0000259" key="14">
    <source>
        <dbReference type="PROSITE" id="PS50835"/>
    </source>
</evidence>
<feature type="signal peptide" evidence="13">
    <location>
        <begin position="1"/>
        <end position="23"/>
    </location>
</feature>
<dbReference type="AlphaFoldDB" id="A0A8C5LT10"/>
<keyword evidence="16" id="KW-1185">Reference proteome</keyword>
<keyword evidence="5 12" id="KW-1133">Transmembrane helix</keyword>
<dbReference type="Proteomes" id="UP000694569">
    <property type="component" value="Unplaced"/>
</dbReference>
<evidence type="ECO:0000256" key="5">
    <source>
        <dbReference type="ARBA" id="ARBA00022989"/>
    </source>
</evidence>
<keyword evidence="7" id="KW-1015">Disulfide bond</keyword>
<evidence type="ECO:0000256" key="4">
    <source>
        <dbReference type="ARBA" id="ARBA00022729"/>
    </source>
</evidence>
<dbReference type="PANTHER" id="PTHR25466:SF2">
    <property type="entry name" value="T-LYMPHOCYTE ACTIVATION ANTIGEN CD86"/>
    <property type="match status" value="1"/>
</dbReference>
<evidence type="ECO:0000256" key="11">
    <source>
        <dbReference type="SAM" id="MobiDB-lite"/>
    </source>
</evidence>
<evidence type="ECO:0000313" key="15">
    <source>
        <dbReference type="Ensembl" id="ENSLLEP00000001873.1"/>
    </source>
</evidence>
<feature type="region of interest" description="Disordered" evidence="11">
    <location>
        <begin position="300"/>
        <end position="321"/>
    </location>
</feature>
<keyword evidence="2" id="KW-1003">Cell membrane</keyword>
<evidence type="ECO:0000256" key="7">
    <source>
        <dbReference type="ARBA" id="ARBA00023157"/>
    </source>
</evidence>
<proteinExistence type="predicted"/>
<dbReference type="InterPro" id="IPR013106">
    <property type="entry name" value="Ig_V-set"/>
</dbReference>
<keyword evidence="10" id="KW-0393">Immunoglobulin domain</keyword>
<dbReference type="GO" id="GO:0071222">
    <property type="term" value="P:cellular response to lipopolysaccharide"/>
    <property type="evidence" value="ECO:0007669"/>
    <property type="project" value="TreeGrafter"/>
</dbReference>
<dbReference type="SUPFAM" id="SSF48726">
    <property type="entry name" value="Immunoglobulin"/>
    <property type="match status" value="2"/>
</dbReference>
<keyword evidence="3 12" id="KW-0812">Transmembrane</keyword>
<keyword evidence="6 12" id="KW-0472">Membrane</keyword>
<dbReference type="GO" id="GO:0007166">
    <property type="term" value="P:cell surface receptor signaling pathway"/>
    <property type="evidence" value="ECO:0007669"/>
    <property type="project" value="TreeGrafter"/>
</dbReference>